<dbReference type="PANTHER" id="PTHR45586:SF14">
    <property type="entry name" value="TETRATRICOPEPTIDE TPR_2 REPEAT PROTEIN"/>
    <property type="match status" value="1"/>
</dbReference>
<evidence type="ECO:0000256" key="3">
    <source>
        <dbReference type="PROSITE-ProRule" id="PRU00339"/>
    </source>
</evidence>
<dbReference type="EMBL" id="RYZH01000001">
    <property type="protein sequence ID" value="RUL89622.1"/>
    <property type="molecule type" value="Genomic_DNA"/>
</dbReference>
<dbReference type="Pfam" id="PF13174">
    <property type="entry name" value="TPR_6"/>
    <property type="match status" value="2"/>
</dbReference>
<name>A0A432MQA6_9BACT</name>
<feature type="repeat" description="TPR" evidence="3">
    <location>
        <begin position="335"/>
        <end position="368"/>
    </location>
</feature>
<dbReference type="Proteomes" id="UP000280296">
    <property type="component" value="Unassembled WGS sequence"/>
</dbReference>
<dbReference type="InterPro" id="IPR051012">
    <property type="entry name" value="CellSynth/LPSAsmb/PSIAsmb"/>
</dbReference>
<evidence type="ECO:0000256" key="2">
    <source>
        <dbReference type="ARBA" id="ARBA00022803"/>
    </source>
</evidence>
<sequence>MIPDLRPDRPGDGGDGDGETDEQGGGRVRVEDRSPGREPTGSTPRALLLVALIVLGAAAEGAGQGTANRPIGDGPVPEGLNFANGLFRARRFDLAVQEYDRFLNSAPADSPHRVEAIFGKANAHHFLQEYEEARTAFEEFLRVAPADHPNAPTALYRIGELAYVLGDLPAARRALEAYTSGPPAHRYQDLAWPYLGDVRFREGDLDGAKAAYERALTAFPDGRLADRSRLNLARVLARLGDREGALARFRELIDRPGAEGRDEALDQVARMELEAGRFDRALEAFEALERDVPQSVYAPRARLGKAEALAAMGKPDEAAAVLSALRDDPSAELGARASYQLGMLERDRGRVAEAKAIFDEAIDRFPDTSTTPALRYRAAETVELAGNPAEALARFERLAEAHPNHSWADDALLQAASIALESDQPDRAAELARRARGPQGNGPLAAPALLIEARAALDRGQADEAVGLLQTLLDSSAPDAGTAEAARYYLGLALRASGRQEEAIAQLESLAEAAGSRFSADALYLVGQHRFDEGRFDEAADALARYLDARPDGDVADHALARLALALDAQGRDDEADDALDRLSEGFPSSVVLGPTRLRIAEQAMAEERWDRAESLFRAVAEDEDAEPALRARAWSGLGWSLRGKGRLEEAAEAFALLIDLAPDDPMAEEAGLARGQALRELGKTDEALAAFSWVVEHAPDSGSAPKADLERARLLVDAGRPGEAAAIYSRLVDRGAEGTGAPVDRLLSELGWAWIDSAAESEADRAFSRLLDEHPDSPFAGDARLNLAESAYRRGELDRVVAVLGPLAAEGAEVDPRLRQAALYRMGRTRADLGEWDEAGSLFDRLVSEFPAGLYVREARFWAAEVAFRSGNAQEAEQRFTALIEESPADQEPEPWLATALLRRIQALVQLERWSDVLALADALKAERPDFPQMAELDYARGRALQGKAPPQFDEARRAYQAVIDARKGGELAAMAQFMRGETYFHEKNYDEAIREFLRVVYLPSYNDARKWQALSLLEAGKAFEQLDRWADAADLYEELRSQFPDEPASEEAARRLAVARRRASDGAVGPGSPPGRRG</sequence>
<organism evidence="5 6">
    <name type="scientific">Tautonia sociabilis</name>
    <dbReference type="NCBI Taxonomy" id="2080755"/>
    <lineage>
        <taxon>Bacteria</taxon>
        <taxon>Pseudomonadati</taxon>
        <taxon>Planctomycetota</taxon>
        <taxon>Planctomycetia</taxon>
        <taxon>Isosphaerales</taxon>
        <taxon>Isosphaeraceae</taxon>
        <taxon>Tautonia</taxon>
    </lineage>
</organism>
<dbReference type="AlphaFoldDB" id="A0A432MQA6"/>
<dbReference type="PANTHER" id="PTHR45586">
    <property type="entry name" value="TPR REPEAT-CONTAINING PROTEIN PA4667"/>
    <property type="match status" value="1"/>
</dbReference>
<dbReference type="SMART" id="SM00028">
    <property type="entry name" value="TPR"/>
    <property type="match status" value="11"/>
</dbReference>
<evidence type="ECO:0000256" key="4">
    <source>
        <dbReference type="SAM" id="MobiDB-lite"/>
    </source>
</evidence>
<evidence type="ECO:0000313" key="6">
    <source>
        <dbReference type="Proteomes" id="UP000280296"/>
    </source>
</evidence>
<feature type="repeat" description="TPR" evidence="3">
    <location>
        <begin position="669"/>
        <end position="702"/>
    </location>
</feature>
<dbReference type="SUPFAM" id="SSF48452">
    <property type="entry name" value="TPR-like"/>
    <property type="match status" value="4"/>
</dbReference>
<feature type="repeat" description="TPR" evidence="3">
    <location>
        <begin position="520"/>
        <end position="553"/>
    </location>
</feature>
<dbReference type="Pfam" id="PF13432">
    <property type="entry name" value="TPR_16"/>
    <property type="match status" value="10"/>
</dbReference>
<feature type="repeat" description="TPR" evidence="3">
    <location>
        <begin position="114"/>
        <end position="147"/>
    </location>
</feature>
<proteinExistence type="predicted"/>
<accession>A0A432MQA6</accession>
<feature type="repeat" description="TPR" evidence="3">
    <location>
        <begin position="632"/>
        <end position="665"/>
    </location>
</feature>
<feature type="region of interest" description="Disordered" evidence="4">
    <location>
        <begin position="1044"/>
        <end position="1080"/>
    </location>
</feature>
<reference evidence="5 6" key="2">
    <citation type="submission" date="2019-01" db="EMBL/GenBank/DDBJ databases">
        <title>Tautonia sociabilis, a novel thermotolerant planctomycete of Isosphaeraceae family, isolated from a 4000 m deep subterranean habitat.</title>
        <authorList>
            <person name="Kovaleva O.L."/>
            <person name="Elcheninov A.G."/>
            <person name="Van Heerden E."/>
            <person name="Toshchakov S.V."/>
            <person name="Novikov A."/>
            <person name="Bonch-Osmolovskaya E.A."/>
            <person name="Kublanov I.V."/>
        </authorList>
    </citation>
    <scope>NUCLEOTIDE SEQUENCE [LARGE SCALE GENOMIC DNA]</scope>
    <source>
        <strain evidence="5 6">GM2012</strain>
    </source>
</reference>
<evidence type="ECO:0000313" key="5">
    <source>
        <dbReference type="EMBL" id="RUL89622.1"/>
    </source>
</evidence>
<gene>
    <name evidence="5" type="ORF">TsocGM_00160</name>
</gene>
<comment type="caution">
    <text evidence="5">The sequence shown here is derived from an EMBL/GenBank/DDBJ whole genome shotgun (WGS) entry which is preliminary data.</text>
</comment>
<dbReference type="PROSITE" id="PS50005">
    <property type="entry name" value="TPR"/>
    <property type="match status" value="7"/>
</dbReference>
<keyword evidence="6" id="KW-1185">Reference proteome</keyword>
<protein>
    <submittedName>
        <fullName evidence="5">Tetratricopeptide repeat protein</fullName>
    </submittedName>
</protein>
<feature type="region of interest" description="Disordered" evidence="4">
    <location>
        <begin position="1"/>
        <end position="42"/>
    </location>
</feature>
<keyword evidence="2 3" id="KW-0802">TPR repeat</keyword>
<feature type="repeat" description="TPR" evidence="3">
    <location>
        <begin position="189"/>
        <end position="222"/>
    </location>
</feature>
<dbReference type="InterPro" id="IPR011990">
    <property type="entry name" value="TPR-like_helical_dom_sf"/>
</dbReference>
<reference evidence="5 6" key="1">
    <citation type="submission" date="2018-12" db="EMBL/GenBank/DDBJ databases">
        <authorList>
            <person name="Toschakov S.V."/>
        </authorList>
    </citation>
    <scope>NUCLEOTIDE SEQUENCE [LARGE SCALE GENOMIC DNA]</scope>
    <source>
        <strain evidence="5 6">GM2012</strain>
    </source>
</reference>
<feature type="repeat" description="TPR" evidence="3">
    <location>
        <begin position="975"/>
        <end position="1008"/>
    </location>
</feature>
<dbReference type="Gene3D" id="1.25.40.10">
    <property type="entry name" value="Tetratricopeptide repeat domain"/>
    <property type="match status" value="9"/>
</dbReference>
<evidence type="ECO:0000256" key="1">
    <source>
        <dbReference type="ARBA" id="ARBA00022737"/>
    </source>
</evidence>
<feature type="compositionally biased region" description="Basic and acidic residues" evidence="4">
    <location>
        <begin position="1"/>
        <end position="12"/>
    </location>
</feature>
<dbReference type="InterPro" id="IPR019734">
    <property type="entry name" value="TPR_rpt"/>
</dbReference>
<keyword evidence="1" id="KW-0677">Repeat</keyword>